<reference evidence="3" key="1">
    <citation type="submission" date="2021-01" db="EMBL/GenBank/DDBJ databases">
        <authorList>
            <person name="Corre E."/>
            <person name="Pelletier E."/>
            <person name="Niang G."/>
            <person name="Scheremetjew M."/>
            <person name="Finn R."/>
            <person name="Kale V."/>
            <person name="Holt S."/>
            <person name="Cochrane G."/>
            <person name="Meng A."/>
            <person name="Brown T."/>
            <person name="Cohen L."/>
        </authorList>
    </citation>
    <scope>NUCLEOTIDE SEQUENCE</scope>
    <source>
        <strain evidence="3">CCMP622</strain>
    </source>
</reference>
<keyword evidence="1" id="KW-0472">Membrane</keyword>
<feature type="transmembrane region" description="Helical" evidence="1">
    <location>
        <begin position="144"/>
        <end position="161"/>
    </location>
</feature>
<evidence type="ECO:0000256" key="1">
    <source>
        <dbReference type="SAM" id="Phobius"/>
    </source>
</evidence>
<evidence type="ECO:0000313" key="3">
    <source>
        <dbReference type="EMBL" id="CAD9746932.1"/>
    </source>
</evidence>
<organism evidence="3">
    <name type="scientific">Lotharella oceanica</name>
    <dbReference type="NCBI Taxonomy" id="641309"/>
    <lineage>
        <taxon>Eukaryota</taxon>
        <taxon>Sar</taxon>
        <taxon>Rhizaria</taxon>
        <taxon>Cercozoa</taxon>
        <taxon>Chlorarachniophyceae</taxon>
        <taxon>Lotharella</taxon>
    </lineage>
</organism>
<evidence type="ECO:0000256" key="2">
    <source>
        <dbReference type="SAM" id="SignalP"/>
    </source>
</evidence>
<keyword evidence="2" id="KW-0732">Signal</keyword>
<gene>
    <name evidence="3" type="ORF">LSP00402_LOCUS1532</name>
</gene>
<keyword evidence="1" id="KW-1133">Transmembrane helix</keyword>
<feature type="signal peptide" evidence="2">
    <location>
        <begin position="1"/>
        <end position="33"/>
    </location>
</feature>
<feature type="transmembrane region" description="Helical" evidence="1">
    <location>
        <begin position="181"/>
        <end position="203"/>
    </location>
</feature>
<sequence length="236" mass="25414">MPGCREATHTATVLLLLPVLTLIFWSLQGRTHAAWGTSQVNYADFDCVVTAYFGLEEYRVDYNGTEHVCSGQSEVVHHYDSDNCGLAGSDGFCGECERAGKSAIAVMSNAFAFSIWSLVVVVLRCRKEGERRFRGLRHCTNLTLLFLTILLVISLAVWTRTCQKSIRITAEDNIASASGGTFSATMCAGFMMVLVASVLSALANILQACAPALPVALVGPQQYGQLPSGPVANELL</sequence>
<dbReference type="AlphaFoldDB" id="A0A7S2X714"/>
<feature type="chain" id="PRO_5030773096" evidence="2">
    <location>
        <begin position="34"/>
        <end position="236"/>
    </location>
</feature>
<keyword evidence="1" id="KW-0812">Transmembrane</keyword>
<accession>A0A7S2X714</accession>
<name>A0A7S2X714_9EUKA</name>
<dbReference type="EMBL" id="HBHP01002348">
    <property type="protein sequence ID" value="CAD9746932.1"/>
    <property type="molecule type" value="Transcribed_RNA"/>
</dbReference>
<feature type="transmembrane region" description="Helical" evidence="1">
    <location>
        <begin position="103"/>
        <end position="123"/>
    </location>
</feature>
<proteinExistence type="predicted"/>
<protein>
    <submittedName>
        <fullName evidence="3">Uncharacterized protein</fullName>
    </submittedName>
</protein>